<accession>A0A3A4NKV8</accession>
<evidence type="ECO:0008006" key="8">
    <source>
        <dbReference type="Google" id="ProtNLM"/>
    </source>
</evidence>
<keyword evidence="2 5" id="KW-0812">Transmembrane</keyword>
<comment type="subcellular location">
    <subcellularLocation>
        <location evidence="1">Membrane</location>
        <topology evidence="1">Multi-pass membrane protein</topology>
    </subcellularLocation>
</comment>
<dbReference type="AlphaFoldDB" id="A0A3A4NKV8"/>
<dbReference type="GO" id="GO:0016020">
    <property type="term" value="C:membrane"/>
    <property type="evidence" value="ECO:0007669"/>
    <property type="project" value="UniProtKB-SubCell"/>
</dbReference>
<keyword evidence="3 5" id="KW-1133">Transmembrane helix</keyword>
<dbReference type="InterPro" id="IPR051085">
    <property type="entry name" value="MB_O-acyltransferase"/>
</dbReference>
<dbReference type="Proteomes" id="UP000265882">
    <property type="component" value="Unassembled WGS sequence"/>
</dbReference>
<evidence type="ECO:0000256" key="2">
    <source>
        <dbReference type="ARBA" id="ARBA00022692"/>
    </source>
</evidence>
<dbReference type="InterPro" id="IPR004299">
    <property type="entry name" value="MBOAT_fam"/>
</dbReference>
<protein>
    <recommendedName>
        <fullName evidence="8">MBOAT family protein</fullName>
    </recommendedName>
</protein>
<sequence>MLVSPGKRHMNLISFRFLALVAVGLLLFHSFRSLTWRRLVLLVLNVTFIASFANSPLDLFPLAAFLMLGYLFILVAHSQKSRMNFVAGIFLLLLAFVYLKRYSLFDFLQFWENPYVVVGLSFIFFRVVQIFVDTHQGALVERISALEMFNYCCNFLTFVSGPIQRFQDYREQEKQLASINITDRTAYLAFSRITNGVMKLALISTAFEWLFEWMKIHSGEASYLWATYAGAGLSYFLQLFYNFSGYMDIVVGIGFLFGFKLPENFDSPLDSENFLDFWSRWHITLSEWFKLYLFNPIVKALTRRWMRMGLVPYFGVFAYFVTFFLMGMWHGTTFMFMIYGLFLGLGMAINKFYEIEMRALLGKARFKKLRGKFLYRIFSKSLTLTYFAIALTALWMKWDTFTYVLGRLGWIGILESLGLFILVIGFIHVGYMAVRIFLARFRDHLGELDQSRSFQQIHLAARVVIVILFLISSQISMPKLIYGGF</sequence>
<feature type="transmembrane region" description="Helical" evidence="5">
    <location>
        <begin position="83"/>
        <end position="102"/>
    </location>
</feature>
<feature type="transmembrane region" description="Helical" evidence="5">
    <location>
        <begin position="459"/>
        <end position="477"/>
    </location>
</feature>
<feature type="transmembrane region" description="Helical" evidence="5">
    <location>
        <begin position="59"/>
        <end position="76"/>
    </location>
</feature>
<feature type="transmembrane region" description="Helical" evidence="5">
    <location>
        <begin position="310"/>
        <end position="328"/>
    </location>
</feature>
<comment type="caution">
    <text evidence="6">The sequence shown here is derived from an EMBL/GenBank/DDBJ whole genome shotgun (WGS) entry which is preliminary data.</text>
</comment>
<organism evidence="6 7">
    <name type="scientific">Abyssobacteria bacterium (strain SURF_5)</name>
    <dbReference type="NCBI Taxonomy" id="2093360"/>
    <lineage>
        <taxon>Bacteria</taxon>
        <taxon>Pseudomonadati</taxon>
        <taxon>Candidatus Hydrogenedentota</taxon>
        <taxon>Candidatus Abyssobacteria</taxon>
    </lineage>
</organism>
<feature type="transmembrane region" description="Helical" evidence="5">
    <location>
        <begin position="12"/>
        <end position="28"/>
    </location>
</feature>
<evidence type="ECO:0000256" key="3">
    <source>
        <dbReference type="ARBA" id="ARBA00022989"/>
    </source>
</evidence>
<dbReference type="PANTHER" id="PTHR13285:SF23">
    <property type="entry name" value="TEICHOIC ACID D-ALANYLTRANSFERASE"/>
    <property type="match status" value="1"/>
</dbReference>
<dbReference type="PANTHER" id="PTHR13285">
    <property type="entry name" value="ACYLTRANSFERASE"/>
    <property type="match status" value="1"/>
</dbReference>
<feature type="transmembrane region" description="Helical" evidence="5">
    <location>
        <begin position="114"/>
        <end position="132"/>
    </location>
</feature>
<evidence type="ECO:0000256" key="5">
    <source>
        <dbReference type="SAM" id="Phobius"/>
    </source>
</evidence>
<feature type="transmembrane region" description="Helical" evidence="5">
    <location>
        <begin position="416"/>
        <end position="438"/>
    </location>
</feature>
<dbReference type="Pfam" id="PF03062">
    <property type="entry name" value="MBOAT"/>
    <property type="match status" value="1"/>
</dbReference>
<reference evidence="6 7" key="1">
    <citation type="journal article" date="2017" name="ISME J.">
        <title>Energy and carbon metabolisms in a deep terrestrial subsurface fluid microbial community.</title>
        <authorList>
            <person name="Momper L."/>
            <person name="Jungbluth S.P."/>
            <person name="Lee M.D."/>
            <person name="Amend J.P."/>
        </authorList>
    </citation>
    <scope>NUCLEOTIDE SEQUENCE [LARGE SCALE GENOMIC DNA]</scope>
    <source>
        <strain evidence="6">SURF_5</strain>
    </source>
</reference>
<dbReference type="EMBL" id="QZKU01000128">
    <property type="protein sequence ID" value="RJP16094.1"/>
    <property type="molecule type" value="Genomic_DNA"/>
</dbReference>
<proteinExistence type="predicted"/>
<dbReference type="GO" id="GO:0016746">
    <property type="term" value="F:acyltransferase activity"/>
    <property type="evidence" value="ECO:0007669"/>
    <property type="project" value="TreeGrafter"/>
</dbReference>
<evidence type="ECO:0000256" key="1">
    <source>
        <dbReference type="ARBA" id="ARBA00004141"/>
    </source>
</evidence>
<feature type="transmembrane region" description="Helical" evidence="5">
    <location>
        <begin position="334"/>
        <end position="353"/>
    </location>
</feature>
<evidence type="ECO:0000313" key="6">
    <source>
        <dbReference type="EMBL" id="RJP16094.1"/>
    </source>
</evidence>
<feature type="transmembrane region" description="Helical" evidence="5">
    <location>
        <begin position="373"/>
        <end position="396"/>
    </location>
</feature>
<name>A0A3A4NKV8_ABYX5</name>
<keyword evidence="4 5" id="KW-0472">Membrane</keyword>
<evidence type="ECO:0000313" key="7">
    <source>
        <dbReference type="Proteomes" id="UP000265882"/>
    </source>
</evidence>
<gene>
    <name evidence="6" type="ORF">C4520_18945</name>
</gene>
<evidence type="ECO:0000256" key="4">
    <source>
        <dbReference type="ARBA" id="ARBA00023136"/>
    </source>
</evidence>